<organism evidence="2 3">
    <name type="scientific">Schaalia turicensis</name>
    <dbReference type="NCBI Taxonomy" id="131111"/>
    <lineage>
        <taxon>Bacteria</taxon>
        <taxon>Bacillati</taxon>
        <taxon>Actinomycetota</taxon>
        <taxon>Actinomycetes</taxon>
        <taxon>Actinomycetales</taxon>
        <taxon>Actinomycetaceae</taxon>
        <taxon>Schaalia</taxon>
    </lineage>
</organism>
<feature type="transmembrane region" description="Helical" evidence="1">
    <location>
        <begin position="35"/>
        <end position="51"/>
    </location>
</feature>
<protein>
    <submittedName>
        <fullName evidence="2">Uncharacterized protein</fullName>
    </submittedName>
</protein>
<keyword evidence="1" id="KW-0472">Membrane</keyword>
<evidence type="ECO:0000256" key="1">
    <source>
        <dbReference type="SAM" id="Phobius"/>
    </source>
</evidence>
<sequence>MARKPDDLRRSSNVNFFVAAFSAYLVYAVDFWPRWIFLAAAIGFVLYGLKLRKDADRMETGGAPKVVDSTVSDLADNS</sequence>
<dbReference type="Proteomes" id="UP000234545">
    <property type="component" value="Unassembled WGS sequence"/>
</dbReference>
<keyword evidence="1" id="KW-0812">Transmembrane</keyword>
<dbReference type="EMBL" id="PKKJ01000007">
    <property type="protein sequence ID" value="PKY66066.1"/>
    <property type="molecule type" value="Genomic_DNA"/>
</dbReference>
<name>A0A2I1I4J9_9ACTO</name>
<dbReference type="RefSeq" id="WP_101628344.1">
    <property type="nucleotide sequence ID" value="NZ_PKKJ01000007.1"/>
</dbReference>
<gene>
    <name evidence="2" type="ORF">CYJ25_06365</name>
</gene>
<proteinExistence type="predicted"/>
<evidence type="ECO:0000313" key="2">
    <source>
        <dbReference type="EMBL" id="PKY66066.1"/>
    </source>
</evidence>
<reference evidence="2 3" key="1">
    <citation type="submission" date="2017-12" db="EMBL/GenBank/DDBJ databases">
        <title>Phylogenetic diversity of female urinary microbiome.</title>
        <authorList>
            <person name="Thomas-White K."/>
            <person name="Wolfe A.J."/>
        </authorList>
    </citation>
    <scope>NUCLEOTIDE SEQUENCE [LARGE SCALE GENOMIC DNA]</scope>
    <source>
        <strain evidence="2 3">UMB0250</strain>
    </source>
</reference>
<comment type="caution">
    <text evidence="2">The sequence shown here is derived from an EMBL/GenBank/DDBJ whole genome shotgun (WGS) entry which is preliminary data.</text>
</comment>
<accession>A0A2I1I4J9</accession>
<evidence type="ECO:0000313" key="3">
    <source>
        <dbReference type="Proteomes" id="UP000234545"/>
    </source>
</evidence>
<feature type="transmembrane region" description="Helical" evidence="1">
    <location>
        <begin position="12"/>
        <end position="29"/>
    </location>
</feature>
<keyword evidence="1" id="KW-1133">Transmembrane helix</keyword>
<dbReference type="AlphaFoldDB" id="A0A2I1I4J9"/>